<reference evidence="9 10" key="1">
    <citation type="submission" date="2020-06" db="EMBL/GenBank/DDBJ databases">
        <authorList>
            <person name="Li R."/>
            <person name="Bekaert M."/>
        </authorList>
    </citation>
    <scope>NUCLEOTIDE SEQUENCE [LARGE SCALE GENOMIC DNA]</scope>
    <source>
        <strain evidence="10">wild</strain>
    </source>
</reference>
<comment type="subcellular location">
    <subcellularLocation>
        <location evidence="1 6">Golgi apparatus membrane</location>
        <topology evidence="1 6">Single-pass type II membrane protein</topology>
    </subcellularLocation>
</comment>
<feature type="region of interest" description="Disordered" evidence="7">
    <location>
        <begin position="1"/>
        <end position="45"/>
    </location>
</feature>
<sequence>MTTISTNVNKAKRELPEKTQHKNDTKTDLEKNEFMRSKKGEKANYFGPGELGQPVKLDKVDLGPSDLKRFKEGFKKHGFNELASDLISSHRSIGPINVDPGCANNIYDKLVPASIVIPVRDESWTILLRTFHSILSRTPLNLIKEIILVDDSSKMDHMKGRLDWYISHLQKVKIIRLREKNGRSLMVARQEGINKAESDIVIVIDSHTEVTEGWIEPLIQRIREKPNFLVAPIVDQIFPETLEFDYKNPKPRAMSFDFHLNQDWIVYKQEYFESISWSKPYRTVGIQGNALVFNKTFFNKLGGLDTGMRVWGGEQQELMFKYVMCGGDLEIVPCSHIGHVYRKRLIWSNELHNKAIMNGMCNQYRVAEVWMDEYKHLVFHRLGNYTWKTGDISNRKRIREENKCKPFQYVIDRITQMIDLYIPVNLKASGAIAHSETNLCLSYWNEKPFVEKCQGRGYFQFWDLSKDFQIRCENACLVFEDNKVKTKRCEYYKDQKWNYLQNNRIQHIKSGLCLNVLNAKTLRLERCSQTKQQTWYWEREY</sequence>
<keyword evidence="2 6" id="KW-0808">Transferase</keyword>
<keyword evidence="10" id="KW-1185">Reference proteome</keyword>
<dbReference type="GO" id="GO:0030246">
    <property type="term" value="F:carbohydrate binding"/>
    <property type="evidence" value="ECO:0007669"/>
    <property type="project" value="UniProtKB-KW"/>
</dbReference>
<evidence type="ECO:0000256" key="7">
    <source>
        <dbReference type="SAM" id="MobiDB-lite"/>
    </source>
</evidence>
<comment type="cofactor">
    <cofactor evidence="6">
        <name>Mn(2+)</name>
        <dbReference type="ChEBI" id="CHEBI:29035"/>
    </cofactor>
</comment>
<dbReference type="UniPathway" id="UPA00378"/>
<keyword evidence="3 6" id="KW-0430">Lectin</keyword>
<dbReference type="Pfam" id="PF02709">
    <property type="entry name" value="Glyco_transf_7C"/>
    <property type="match status" value="1"/>
</dbReference>
<dbReference type="InterPro" id="IPR029044">
    <property type="entry name" value="Nucleotide-diphossugar_trans"/>
</dbReference>
<dbReference type="PROSITE" id="PS50231">
    <property type="entry name" value="RICIN_B_LECTIN"/>
    <property type="match status" value="1"/>
</dbReference>
<proteinExistence type="inferred from homology"/>
<dbReference type="Pfam" id="PF00652">
    <property type="entry name" value="Ricin_B_lectin"/>
    <property type="match status" value="1"/>
</dbReference>
<dbReference type="Gene3D" id="3.90.550.10">
    <property type="entry name" value="Spore Coat Polysaccharide Biosynthesis Protein SpsA, Chain A"/>
    <property type="match status" value="1"/>
</dbReference>
<dbReference type="PANTHER" id="PTHR11675">
    <property type="entry name" value="N-ACETYLGALACTOSAMINYLTRANSFERASE"/>
    <property type="match status" value="1"/>
</dbReference>
<comment type="pathway">
    <text evidence="6">Protein modification; protein glycosylation.</text>
</comment>
<keyword evidence="4 6" id="KW-0333">Golgi apparatus</keyword>
<dbReference type="SUPFAM" id="SSF53448">
    <property type="entry name" value="Nucleotide-diphospho-sugar transferases"/>
    <property type="match status" value="1"/>
</dbReference>
<evidence type="ECO:0000256" key="4">
    <source>
        <dbReference type="ARBA" id="ARBA00023034"/>
    </source>
</evidence>
<dbReference type="GO" id="GO:0006493">
    <property type="term" value="P:protein O-linked glycosylation"/>
    <property type="evidence" value="ECO:0007669"/>
    <property type="project" value="TreeGrafter"/>
</dbReference>
<evidence type="ECO:0000256" key="2">
    <source>
        <dbReference type="ARBA" id="ARBA00022679"/>
    </source>
</evidence>
<evidence type="ECO:0000259" key="8">
    <source>
        <dbReference type="SMART" id="SM00458"/>
    </source>
</evidence>
<accession>A0A6J8C454</accession>
<dbReference type="EMBL" id="CACVKT020004486">
    <property type="protein sequence ID" value="CAC5390251.1"/>
    <property type="molecule type" value="Genomic_DNA"/>
</dbReference>
<dbReference type="SUPFAM" id="SSF50370">
    <property type="entry name" value="Ricin B-like lectins"/>
    <property type="match status" value="1"/>
</dbReference>
<dbReference type="GO" id="GO:0000139">
    <property type="term" value="C:Golgi membrane"/>
    <property type="evidence" value="ECO:0007669"/>
    <property type="project" value="UniProtKB-SubCell"/>
</dbReference>
<feature type="compositionally biased region" description="Basic and acidic residues" evidence="7">
    <location>
        <begin position="11"/>
        <end position="42"/>
    </location>
</feature>
<dbReference type="Pfam" id="PF00535">
    <property type="entry name" value="Glycos_transf_2"/>
    <property type="match status" value="1"/>
</dbReference>
<dbReference type="PANTHER" id="PTHR11675:SF131">
    <property type="entry name" value="POLYPEPTIDE N-ACETYLGALACTOSAMINYLTRANSFERASE 9-RELATED"/>
    <property type="match status" value="1"/>
</dbReference>
<dbReference type="Gene3D" id="2.80.10.50">
    <property type="match status" value="1"/>
</dbReference>
<keyword evidence="6" id="KW-0464">Manganese</keyword>
<keyword evidence="5 6" id="KW-1015">Disulfide bond</keyword>
<dbReference type="Proteomes" id="UP000507470">
    <property type="component" value="Unassembled WGS sequence"/>
</dbReference>
<evidence type="ECO:0000313" key="9">
    <source>
        <dbReference type="EMBL" id="CAC5390251.1"/>
    </source>
</evidence>
<dbReference type="InterPro" id="IPR027791">
    <property type="entry name" value="Galactosyl_T_C"/>
</dbReference>
<evidence type="ECO:0000256" key="5">
    <source>
        <dbReference type="ARBA" id="ARBA00023157"/>
    </source>
</evidence>
<gene>
    <name evidence="9" type="ORF">MCOR_25364</name>
</gene>
<feature type="domain" description="Ricin B lectin" evidence="8">
    <location>
        <begin position="427"/>
        <end position="538"/>
    </location>
</feature>
<protein>
    <recommendedName>
        <fullName evidence="6">Polypeptide N-acetylgalactosaminyltransferase</fullName>
        <ecNumber evidence="6">2.4.1.-</ecNumber>
    </recommendedName>
    <alternativeName>
        <fullName evidence="6">Protein-UDP acetylgalactosaminyltransferase</fullName>
    </alternativeName>
</protein>
<keyword evidence="6 9" id="KW-0328">Glycosyltransferase</keyword>
<dbReference type="GO" id="GO:0004653">
    <property type="term" value="F:polypeptide N-acetylgalactosaminyltransferase activity"/>
    <property type="evidence" value="ECO:0007669"/>
    <property type="project" value="TreeGrafter"/>
</dbReference>
<evidence type="ECO:0000256" key="1">
    <source>
        <dbReference type="ARBA" id="ARBA00004323"/>
    </source>
</evidence>
<dbReference type="OrthoDB" id="6061622at2759"/>
<evidence type="ECO:0000256" key="6">
    <source>
        <dbReference type="RuleBase" id="RU361242"/>
    </source>
</evidence>
<dbReference type="InterPro" id="IPR001173">
    <property type="entry name" value="Glyco_trans_2-like"/>
</dbReference>
<name>A0A6J8C454_MYTCO</name>
<dbReference type="InterPro" id="IPR035992">
    <property type="entry name" value="Ricin_B-like_lectins"/>
</dbReference>
<evidence type="ECO:0000256" key="3">
    <source>
        <dbReference type="ARBA" id="ARBA00022734"/>
    </source>
</evidence>
<comment type="similarity">
    <text evidence="6">Belongs to the glycosyltransferase 2 family. GalNAc-T subfamily.</text>
</comment>
<evidence type="ECO:0000313" key="10">
    <source>
        <dbReference type="Proteomes" id="UP000507470"/>
    </source>
</evidence>
<dbReference type="SMART" id="SM00458">
    <property type="entry name" value="RICIN"/>
    <property type="match status" value="1"/>
</dbReference>
<dbReference type="AlphaFoldDB" id="A0A6J8C454"/>
<dbReference type="InterPro" id="IPR000772">
    <property type="entry name" value="Ricin_B_lectin"/>
</dbReference>
<dbReference type="EC" id="2.4.1.-" evidence="6"/>
<organism evidence="9 10">
    <name type="scientific">Mytilus coruscus</name>
    <name type="common">Sea mussel</name>
    <dbReference type="NCBI Taxonomy" id="42192"/>
    <lineage>
        <taxon>Eukaryota</taxon>
        <taxon>Metazoa</taxon>
        <taxon>Spiralia</taxon>
        <taxon>Lophotrochozoa</taxon>
        <taxon>Mollusca</taxon>
        <taxon>Bivalvia</taxon>
        <taxon>Autobranchia</taxon>
        <taxon>Pteriomorphia</taxon>
        <taxon>Mytilida</taxon>
        <taxon>Mytiloidea</taxon>
        <taxon>Mytilidae</taxon>
        <taxon>Mytilinae</taxon>
        <taxon>Mytilus</taxon>
    </lineage>
</organism>